<evidence type="ECO:0000313" key="6">
    <source>
        <dbReference type="EMBL" id="MFC7221190.1"/>
    </source>
</evidence>
<gene>
    <name evidence="6" type="ORF">ACFQLX_23950</name>
</gene>
<dbReference type="EMBL" id="JBHSZO010000054">
    <property type="protein sequence ID" value="MFC7221190.1"/>
    <property type="molecule type" value="Genomic_DNA"/>
</dbReference>
<dbReference type="InterPro" id="IPR034422">
    <property type="entry name" value="HydE/PylB-like"/>
</dbReference>
<reference evidence="7" key="1">
    <citation type="journal article" date="2019" name="Int. J. Syst. Evol. Microbiol.">
        <title>The Global Catalogue of Microorganisms (GCM) 10K type strain sequencing project: providing services to taxonomists for standard genome sequencing and annotation.</title>
        <authorList>
            <consortium name="The Broad Institute Genomics Platform"/>
            <consortium name="The Broad Institute Genome Sequencing Center for Infectious Disease"/>
            <person name="Wu L."/>
            <person name="Ma J."/>
        </authorList>
    </citation>
    <scope>NUCLEOTIDE SEQUENCE [LARGE SCALE GENOMIC DNA]</scope>
    <source>
        <strain evidence="7">CGMCC 1.13681</strain>
    </source>
</reference>
<dbReference type="InterPro" id="IPR013785">
    <property type="entry name" value="Aldolase_TIM"/>
</dbReference>
<sequence>MTLTRQETRSLLLARGPAQAELFEESRKARDRHWGRTAILRGVIELTNVCRVNCDYCPMRRDNISGNDTYFLTGDQIVRMAQAIKDTGIDVVLLQGGETPSVLPLLEEAIPKIRELFDGRVEILLNTGNFKFAQYEKLRKLGATSYILKHETSDPVLHLAIRHETLEKRLACMRDLRTLGFKIGTGLISSLPGQTLDSVIDDIELAGELDASMCSVSPFVPAPNTPMELSPVGDNDLALNIIACLRLSYPHILIPSVSALERVGTGGQSRGLEAGANVMTVNFSSLVDQQRYLIYGKERFVVTLDHVRDIAERSGLTLRGSAFIDDPEDNRIPA</sequence>
<feature type="domain" description="Radical SAM core" evidence="5">
    <location>
        <begin position="36"/>
        <end position="258"/>
    </location>
</feature>
<dbReference type="RefSeq" id="WP_386418379.1">
    <property type="nucleotide sequence ID" value="NZ_JBHSZO010000054.1"/>
</dbReference>
<keyword evidence="1" id="KW-0949">S-adenosyl-L-methionine</keyword>
<dbReference type="PIRSF" id="PIRSF004762">
    <property type="entry name" value="CHP00423"/>
    <property type="match status" value="1"/>
</dbReference>
<dbReference type="InterPro" id="IPR007197">
    <property type="entry name" value="rSAM"/>
</dbReference>
<dbReference type="SMART" id="SM00729">
    <property type="entry name" value="Elp3"/>
    <property type="match status" value="1"/>
</dbReference>
<dbReference type="InterPro" id="IPR058240">
    <property type="entry name" value="rSAM_sf"/>
</dbReference>
<evidence type="ECO:0000256" key="1">
    <source>
        <dbReference type="ARBA" id="ARBA00022691"/>
    </source>
</evidence>
<keyword evidence="3" id="KW-0408">Iron</keyword>
<proteinExistence type="predicted"/>
<protein>
    <submittedName>
        <fullName evidence="6">Radical SAM protein</fullName>
    </submittedName>
</protein>
<dbReference type="PANTHER" id="PTHR43726:SF1">
    <property type="entry name" value="BIOTIN SYNTHASE"/>
    <property type="match status" value="1"/>
</dbReference>
<evidence type="ECO:0000256" key="4">
    <source>
        <dbReference type="ARBA" id="ARBA00023014"/>
    </source>
</evidence>
<dbReference type="Proteomes" id="UP001596413">
    <property type="component" value="Unassembled WGS sequence"/>
</dbReference>
<dbReference type="PANTHER" id="PTHR43726">
    <property type="entry name" value="3-METHYLORNITHINE SYNTHASE"/>
    <property type="match status" value="1"/>
</dbReference>
<dbReference type="SFLD" id="SFLDG01280">
    <property type="entry name" value="HydE/PylB-like"/>
    <property type="match status" value="1"/>
</dbReference>
<dbReference type="PROSITE" id="PS51918">
    <property type="entry name" value="RADICAL_SAM"/>
    <property type="match status" value="1"/>
</dbReference>
<keyword evidence="2" id="KW-0479">Metal-binding</keyword>
<dbReference type="CDD" id="cd01335">
    <property type="entry name" value="Radical_SAM"/>
    <property type="match status" value="1"/>
</dbReference>
<keyword evidence="4" id="KW-0411">Iron-sulfur</keyword>
<organism evidence="6 7">
    <name type="scientific">Streptomyces polyrhachis</name>
    <dbReference type="NCBI Taxonomy" id="1282885"/>
    <lineage>
        <taxon>Bacteria</taxon>
        <taxon>Bacillati</taxon>
        <taxon>Actinomycetota</taxon>
        <taxon>Actinomycetes</taxon>
        <taxon>Kitasatosporales</taxon>
        <taxon>Streptomycetaceae</taxon>
        <taxon>Streptomyces</taxon>
    </lineage>
</organism>
<evidence type="ECO:0000256" key="2">
    <source>
        <dbReference type="ARBA" id="ARBA00022723"/>
    </source>
</evidence>
<evidence type="ECO:0000256" key="3">
    <source>
        <dbReference type="ARBA" id="ARBA00023004"/>
    </source>
</evidence>
<dbReference type="Gene3D" id="3.20.20.70">
    <property type="entry name" value="Aldolase class I"/>
    <property type="match status" value="1"/>
</dbReference>
<evidence type="ECO:0000259" key="5">
    <source>
        <dbReference type="PROSITE" id="PS51918"/>
    </source>
</evidence>
<keyword evidence="7" id="KW-1185">Reference proteome</keyword>
<dbReference type="Pfam" id="PF04055">
    <property type="entry name" value="Radical_SAM"/>
    <property type="match status" value="1"/>
</dbReference>
<dbReference type="InterPro" id="IPR006638">
    <property type="entry name" value="Elp3/MiaA/NifB-like_rSAM"/>
</dbReference>
<dbReference type="SUPFAM" id="SSF102114">
    <property type="entry name" value="Radical SAM enzymes"/>
    <property type="match status" value="1"/>
</dbReference>
<evidence type="ECO:0000313" key="7">
    <source>
        <dbReference type="Proteomes" id="UP001596413"/>
    </source>
</evidence>
<accession>A0ABW2GNV2</accession>
<dbReference type="SFLD" id="SFLDG01060">
    <property type="entry name" value="BATS_domain_containing"/>
    <property type="match status" value="1"/>
</dbReference>
<dbReference type="SFLD" id="SFLDS00029">
    <property type="entry name" value="Radical_SAM"/>
    <property type="match status" value="1"/>
</dbReference>
<comment type="caution">
    <text evidence="6">The sequence shown here is derived from an EMBL/GenBank/DDBJ whole genome shotgun (WGS) entry which is preliminary data.</text>
</comment>
<name>A0ABW2GNV2_9ACTN</name>